<reference evidence="4" key="1">
    <citation type="journal article" date="2011" name="Nature">
        <title>Genome sequence and analysis of the tuber crop potato.</title>
        <authorList>
            <consortium name="The Potato Genome Sequencing Consortium"/>
        </authorList>
    </citation>
    <scope>NUCLEOTIDE SEQUENCE [LARGE SCALE GENOMIC DNA]</scope>
    <source>
        <strain evidence="4">cv. DM1-3 516 R44</strain>
    </source>
</reference>
<evidence type="ECO:0000256" key="1">
    <source>
        <dbReference type="SAM" id="MobiDB-lite"/>
    </source>
</evidence>
<dbReference type="HOGENOM" id="CLU_029307_2_3_1"/>
<evidence type="ECO:0000313" key="3">
    <source>
        <dbReference type="EnsemblPlants" id="PGSC0003DMT400096325"/>
    </source>
</evidence>
<dbReference type="Proteomes" id="UP000011115">
    <property type="component" value="Unassembled WGS sequence"/>
</dbReference>
<reference evidence="3" key="2">
    <citation type="submission" date="2015-06" db="UniProtKB">
        <authorList>
            <consortium name="EnsemblPlants"/>
        </authorList>
    </citation>
    <scope>IDENTIFICATION</scope>
    <source>
        <strain evidence="3">DM1-3 516 R44</strain>
    </source>
</reference>
<feature type="region of interest" description="Disordered" evidence="1">
    <location>
        <begin position="256"/>
        <end position="281"/>
    </location>
</feature>
<organism evidence="3 4">
    <name type="scientific">Solanum tuberosum</name>
    <name type="common">Potato</name>
    <dbReference type="NCBI Taxonomy" id="4113"/>
    <lineage>
        <taxon>Eukaryota</taxon>
        <taxon>Viridiplantae</taxon>
        <taxon>Streptophyta</taxon>
        <taxon>Embryophyta</taxon>
        <taxon>Tracheophyta</taxon>
        <taxon>Spermatophyta</taxon>
        <taxon>Magnoliopsida</taxon>
        <taxon>eudicotyledons</taxon>
        <taxon>Gunneridae</taxon>
        <taxon>Pentapetalae</taxon>
        <taxon>asterids</taxon>
        <taxon>lamiids</taxon>
        <taxon>Solanales</taxon>
        <taxon>Solanaceae</taxon>
        <taxon>Solanoideae</taxon>
        <taxon>Solaneae</taxon>
        <taxon>Solanum</taxon>
    </lineage>
</organism>
<accession>M1DY66</accession>
<sequence length="281" mass="30924">MGDKGKTKKHTSERMAVDTRANLSEPEDEWIEVGVEIEKKDLNIAARYWIGFISSSLMPSQNESILRHAKVACLGSILSKRRLNLGLIIKHEMAMRPKPKQTSFPFPVLITELCRRAGMPQDVARDLDIIPSSSTDIHRIEAEYTREEADRRRAASAKVADLRKDVDYLKSTDFTSLLKDADDTYAPEIPSATIHCDETAVSESVAETDEEQIQIQEKSIYGDLLDLAGTSMQSVIQKTLTETSLVAPSAITVSAEVTPGTQTRDQTNASGTDAQIDGATA</sequence>
<name>M1DY66_SOLTU</name>
<dbReference type="Pfam" id="PF20167">
    <property type="entry name" value="Transposase_32"/>
    <property type="match status" value="1"/>
</dbReference>
<protein>
    <submittedName>
        <fullName evidence="3">Polyprotein protein</fullName>
    </submittedName>
</protein>
<dbReference type="PaxDb" id="4113-PGSC0003DMT400096325"/>
<dbReference type="PANTHER" id="PTHR33180">
    <property type="entry name" value="PHOTOSYSTEM II CP43 REACTION CENTER PROTEIN"/>
    <property type="match status" value="1"/>
</dbReference>
<dbReference type="AlphaFoldDB" id="M1DY66"/>
<evidence type="ECO:0000259" key="2">
    <source>
        <dbReference type="Pfam" id="PF20167"/>
    </source>
</evidence>
<dbReference type="Gramene" id="PGSC0003DMT400096325">
    <property type="protein sequence ID" value="PGSC0003DMT400096325"/>
    <property type="gene ID" value="PGSC0003DMG400045896"/>
</dbReference>
<dbReference type="EnsemblPlants" id="PGSC0003DMT400096325">
    <property type="protein sequence ID" value="PGSC0003DMT400096325"/>
    <property type="gene ID" value="PGSC0003DMG400045896"/>
</dbReference>
<dbReference type="PANTHER" id="PTHR33180:SF31">
    <property type="entry name" value="POLYPROTEIN PROTEIN"/>
    <property type="match status" value="1"/>
</dbReference>
<feature type="compositionally biased region" description="Polar residues" evidence="1">
    <location>
        <begin position="259"/>
        <end position="273"/>
    </location>
</feature>
<proteinExistence type="predicted"/>
<dbReference type="InterPro" id="IPR046796">
    <property type="entry name" value="Transposase_32_dom"/>
</dbReference>
<dbReference type="InParanoid" id="M1DY66"/>
<keyword evidence="4" id="KW-1185">Reference proteome</keyword>
<evidence type="ECO:0000313" key="4">
    <source>
        <dbReference type="Proteomes" id="UP000011115"/>
    </source>
</evidence>
<feature type="domain" description="Putative plant transposon protein" evidence="2">
    <location>
        <begin position="15"/>
        <end position="120"/>
    </location>
</feature>